<keyword evidence="3" id="KW-1185">Reference proteome</keyword>
<feature type="transmembrane region" description="Helical" evidence="1">
    <location>
        <begin position="88"/>
        <end position="104"/>
    </location>
</feature>
<protein>
    <submittedName>
        <fullName evidence="2">Transmembrane protein 243</fullName>
    </submittedName>
</protein>
<gene>
    <name evidence="2" type="ORF">PoB_004220900</name>
</gene>
<keyword evidence="1" id="KW-1133">Transmembrane helix</keyword>
<keyword evidence="1 2" id="KW-0812">Transmembrane</keyword>
<reference evidence="2 3" key="1">
    <citation type="journal article" date="2021" name="Elife">
        <title>Chloroplast acquisition without the gene transfer in kleptoplastic sea slugs, Plakobranchus ocellatus.</title>
        <authorList>
            <person name="Maeda T."/>
            <person name="Takahashi S."/>
            <person name="Yoshida T."/>
            <person name="Shimamura S."/>
            <person name="Takaki Y."/>
            <person name="Nagai Y."/>
            <person name="Toyoda A."/>
            <person name="Suzuki Y."/>
            <person name="Arimoto A."/>
            <person name="Ishii H."/>
            <person name="Satoh N."/>
            <person name="Nishiyama T."/>
            <person name="Hasebe M."/>
            <person name="Maruyama T."/>
            <person name="Minagawa J."/>
            <person name="Obokata J."/>
            <person name="Shigenobu S."/>
        </authorList>
    </citation>
    <scope>NUCLEOTIDE SEQUENCE [LARGE SCALE GENOMIC DNA]</scope>
</reference>
<dbReference type="PANTHER" id="PTHR28603">
    <property type="entry name" value="TRANSMEMBRANE PROTEIN 243"/>
    <property type="match status" value="1"/>
</dbReference>
<evidence type="ECO:0000256" key="1">
    <source>
        <dbReference type="SAM" id="Phobius"/>
    </source>
</evidence>
<dbReference type="PANTHER" id="PTHR28603:SF1">
    <property type="entry name" value="TRANSMEMBRANE PROTEIN 243"/>
    <property type="match status" value="1"/>
</dbReference>
<sequence>MDHRERDPLDRPLFGAPTSVDRVLNLVVAVLTGLMVTVTLISALVFPQWPPNGINIFFGFVIVLICASHLVLIHWYRQGDLEPRFRPMIFYNAFTVVLLCINIMQGRMEGKRQRGRPRINYFDNIKSWTQMTTREIYDVILERDVWRQMVHEAVRAANVLGNDAG</sequence>
<evidence type="ECO:0000313" key="2">
    <source>
        <dbReference type="EMBL" id="GFO15704.1"/>
    </source>
</evidence>
<dbReference type="AlphaFoldDB" id="A0AAV4BBH4"/>
<feature type="transmembrane region" description="Helical" evidence="1">
    <location>
        <begin position="23"/>
        <end position="46"/>
    </location>
</feature>
<feature type="transmembrane region" description="Helical" evidence="1">
    <location>
        <begin position="53"/>
        <end position="76"/>
    </location>
</feature>
<comment type="caution">
    <text evidence="2">The sequence shown here is derived from an EMBL/GenBank/DDBJ whole genome shotgun (WGS) entry which is preliminary data.</text>
</comment>
<accession>A0AAV4BBH4</accession>
<evidence type="ECO:0000313" key="3">
    <source>
        <dbReference type="Proteomes" id="UP000735302"/>
    </source>
</evidence>
<dbReference type="EMBL" id="BLXT01004610">
    <property type="protein sequence ID" value="GFO15704.1"/>
    <property type="molecule type" value="Genomic_DNA"/>
</dbReference>
<keyword evidence="1" id="KW-0472">Membrane</keyword>
<dbReference type="Proteomes" id="UP000735302">
    <property type="component" value="Unassembled WGS sequence"/>
</dbReference>
<proteinExistence type="predicted"/>
<organism evidence="2 3">
    <name type="scientific">Plakobranchus ocellatus</name>
    <dbReference type="NCBI Taxonomy" id="259542"/>
    <lineage>
        <taxon>Eukaryota</taxon>
        <taxon>Metazoa</taxon>
        <taxon>Spiralia</taxon>
        <taxon>Lophotrochozoa</taxon>
        <taxon>Mollusca</taxon>
        <taxon>Gastropoda</taxon>
        <taxon>Heterobranchia</taxon>
        <taxon>Euthyneura</taxon>
        <taxon>Panpulmonata</taxon>
        <taxon>Sacoglossa</taxon>
        <taxon>Placobranchoidea</taxon>
        <taxon>Plakobranchidae</taxon>
        <taxon>Plakobranchus</taxon>
    </lineage>
</organism>
<name>A0AAV4BBH4_9GAST</name>
<dbReference type="Pfam" id="PF10856">
    <property type="entry name" value="DUF2678"/>
    <property type="match status" value="1"/>
</dbReference>
<dbReference type="InterPro" id="IPR022564">
    <property type="entry name" value="DUF2678"/>
</dbReference>